<feature type="transmembrane region" description="Helical" evidence="2">
    <location>
        <begin position="407"/>
        <end position="426"/>
    </location>
</feature>
<name>A0A4Y9Y5W1_9APHY</name>
<evidence type="ECO:0008006" key="7">
    <source>
        <dbReference type="Google" id="ProtNLM"/>
    </source>
</evidence>
<comment type="caution">
    <text evidence="5">The sequence shown here is derived from an EMBL/GenBank/DDBJ whole genome shotgun (WGS) entry which is preliminary data.</text>
</comment>
<dbReference type="PANTHER" id="PTHR35859">
    <property type="entry name" value="NONSELECTIVE CATION CHANNEL PROTEIN"/>
    <property type="match status" value="1"/>
</dbReference>
<dbReference type="InterPro" id="IPR052971">
    <property type="entry name" value="TRP_calcium_channel"/>
</dbReference>
<feature type="compositionally biased region" description="Polar residues" evidence="1">
    <location>
        <begin position="765"/>
        <end position="777"/>
    </location>
</feature>
<dbReference type="Pfam" id="PF23190">
    <property type="entry name" value="LHD_TRPY1"/>
    <property type="match status" value="1"/>
</dbReference>
<keyword evidence="2" id="KW-0812">Transmembrane</keyword>
<dbReference type="InterPro" id="IPR056336">
    <property type="entry name" value="YVC1_C"/>
</dbReference>
<dbReference type="Pfam" id="PF23317">
    <property type="entry name" value="YVC1_C"/>
    <property type="match status" value="1"/>
</dbReference>
<feature type="transmembrane region" description="Helical" evidence="2">
    <location>
        <begin position="179"/>
        <end position="198"/>
    </location>
</feature>
<feature type="domain" description="YVC1 N-terminal linker helical" evidence="3">
    <location>
        <begin position="242"/>
        <end position="379"/>
    </location>
</feature>
<feature type="transmembrane region" description="Helical" evidence="2">
    <location>
        <begin position="650"/>
        <end position="666"/>
    </location>
</feature>
<feature type="transmembrane region" description="Helical" evidence="2">
    <location>
        <begin position="136"/>
        <end position="159"/>
    </location>
</feature>
<proteinExistence type="predicted"/>
<keyword evidence="2" id="KW-0472">Membrane</keyword>
<organism evidence="5 6">
    <name type="scientific">Rhodofomes roseus</name>
    <dbReference type="NCBI Taxonomy" id="34475"/>
    <lineage>
        <taxon>Eukaryota</taxon>
        <taxon>Fungi</taxon>
        <taxon>Dikarya</taxon>
        <taxon>Basidiomycota</taxon>
        <taxon>Agaricomycotina</taxon>
        <taxon>Agaricomycetes</taxon>
        <taxon>Polyporales</taxon>
        <taxon>Rhodofomes</taxon>
    </lineage>
</organism>
<feature type="transmembrane region" description="Helical" evidence="2">
    <location>
        <begin position="210"/>
        <end position="230"/>
    </location>
</feature>
<feature type="transmembrane region" description="Helical" evidence="2">
    <location>
        <begin position="626"/>
        <end position="644"/>
    </location>
</feature>
<dbReference type="InterPro" id="IPR056337">
    <property type="entry name" value="LHD_YVC1"/>
</dbReference>
<feature type="region of interest" description="Disordered" evidence="1">
    <location>
        <begin position="734"/>
        <end position="793"/>
    </location>
</feature>
<feature type="transmembrane region" description="Helical" evidence="2">
    <location>
        <begin position="498"/>
        <end position="521"/>
    </location>
</feature>
<protein>
    <recommendedName>
        <fullName evidence="7">Calcium channel YVC1</fullName>
    </recommendedName>
</protein>
<feature type="transmembrane region" description="Helical" evidence="2">
    <location>
        <begin position="566"/>
        <end position="585"/>
    </location>
</feature>
<evidence type="ECO:0000256" key="2">
    <source>
        <dbReference type="SAM" id="Phobius"/>
    </source>
</evidence>
<feature type="domain" description="Calcium channel YVC1-like C-terminal transmembrane" evidence="4">
    <location>
        <begin position="491"/>
        <end position="674"/>
    </location>
</feature>
<reference evidence="5 6" key="1">
    <citation type="submission" date="2019-01" db="EMBL/GenBank/DDBJ databases">
        <title>Genome sequencing of the rare red list fungi Fomitopsis rosea.</title>
        <authorList>
            <person name="Buettner E."/>
            <person name="Kellner H."/>
        </authorList>
    </citation>
    <scope>NUCLEOTIDE SEQUENCE [LARGE SCALE GENOMIC DNA]</scope>
    <source>
        <strain evidence="5 6">DSM 105464</strain>
    </source>
</reference>
<keyword evidence="2" id="KW-1133">Transmembrane helix</keyword>
<dbReference type="STRING" id="34475.A0A4Y9Y5W1"/>
<evidence type="ECO:0000313" key="5">
    <source>
        <dbReference type="EMBL" id="TFY57876.1"/>
    </source>
</evidence>
<evidence type="ECO:0000259" key="4">
    <source>
        <dbReference type="Pfam" id="PF23317"/>
    </source>
</evidence>
<feature type="region of interest" description="Disordered" evidence="1">
    <location>
        <begin position="906"/>
        <end position="930"/>
    </location>
</feature>
<feature type="transmembrane region" description="Helical" evidence="2">
    <location>
        <begin position="432"/>
        <end position="453"/>
    </location>
</feature>
<sequence>MAGRSRTHVIIGTTIFTVERIIDLAIRAAEAEKPSIHTASFFVGWLQSAYALGFLGTTLDLSNLARLFVVKTTEDVPRIIIELPSTHYLSLRARFVEEQRLEAIYARVDVGSSPYHKPPAEDFADEPQVRALLQRIGLASVVLRIQAMALAAASGGLYYKGITSESQAVLVQYMRYASAIIALCLQLLALGEVLWSLVTRPKRTPRVPALYLCSMICILLTAPDLTYTLVRPLEEKYSGYQRAGNLSIVFCLLVNCVYFRRDDHLMTAALSRTRAMLCEILAIRALGSHAHNMLELALAITTSWPVYSGAPPELIERAREERDDDLEERIGNAIEMAILAQAKRFTNSSACQKVIDGIWSGKIVYQADSSRSILSDTYKRTPIHFYDPHKAPLLDHYRLKVPAVRSVLELTNFLILFILFVVALEFNERDGINIAEGIFMIYALGFTLEKIAAMQEHGIKVYFKGTWNGFDLAFVTLYCTLAFVLLKDNVMVLALRAMIVQFVILMVIAAFCFGGFLYALWTLSRNQAGYTAGQIAWWMLDLWFGLDASGFDNASKFHPIFGPMMMVAYACLSNTLLLTILVSILSNTFATINDDATAEAMFRRAVLTIEGVKADSLFSYQPPINLVALCVMLPASYILTPRWFHKVNVFMIRLTSFPILLFIAWYERQAKQTGTFTFSETMSKAADKVFDTLPRSIKRMTFFEGLSGPDADIDAIFEIGDLYENSALDMEDADQLSPTNVLEHRRPSQASRASRRRVSQSYSQTSTPPRSALSLSGKSERPASGPSSIPLPRHRLNSLVTRGLDNVQSVASPLAQVFQPFVVEDENDPEQEGGALVSYGPASRRRLSSMQRRPTGMGHTDPFGGGPMAGQAGNGVGLGTRAVSWGAVTDESEREVGAYGANVVVESGNKGNQESEREWQRLEAGAESAS</sequence>
<feature type="transmembrane region" description="Helical" evidence="2">
    <location>
        <begin position="242"/>
        <end position="259"/>
    </location>
</feature>
<evidence type="ECO:0000313" key="6">
    <source>
        <dbReference type="Proteomes" id="UP000298390"/>
    </source>
</evidence>
<gene>
    <name evidence="5" type="ORF">EVJ58_g6760</name>
</gene>
<evidence type="ECO:0000259" key="3">
    <source>
        <dbReference type="Pfam" id="PF23190"/>
    </source>
</evidence>
<dbReference type="PANTHER" id="PTHR35859:SF1">
    <property type="entry name" value="NONSELECTIVE CATION CHANNEL PROTEIN"/>
    <property type="match status" value="1"/>
</dbReference>
<dbReference type="AlphaFoldDB" id="A0A4Y9Y5W1"/>
<feature type="region of interest" description="Disordered" evidence="1">
    <location>
        <begin position="827"/>
        <end position="853"/>
    </location>
</feature>
<dbReference type="EMBL" id="SEKV01000396">
    <property type="protein sequence ID" value="TFY57876.1"/>
    <property type="molecule type" value="Genomic_DNA"/>
</dbReference>
<accession>A0A4Y9Y5W1</accession>
<feature type="transmembrane region" description="Helical" evidence="2">
    <location>
        <begin position="528"/>
        <end position="546"/>
    </location>
</feature>
<evidence type="ECO:0000256" key="1">
    <source>
        <dbReference type="SAM" id="MobiDB-lite"/>
    </source>
</evidence>
<feature type="transmembrane region" description="Helical" evidence="2">
    <location>
        <begin position="465"/>
        <end position="486"/>
    </location>
</feature>
<dbReference type="Proteomes" id="UP000298390">
    <property type="component" value="Unassembled WGS sequence"/>
</dbReference>